<evidence type="ECO:0000313" key="1">
    <source>
        <dbReference type="EMBL" id="KAL0936939.1"/>
    </source>
</evidence>
<protein>
    <submittedName>
        <fullName evidence="1">Uncharacterized protein</fullName>
    </submittedName>
</protein>
<comment type="caution">
    <text evidence="1">The sequence shown here is derived from an EMBL/GenBank/DDBJ whole genome shotgun (WGS) entry which is preliminary data.</text>
</comment>
<accession>A0ACC3YYE5</accession>
<name>A0ACC3YYE5_COLTU</name>
<reference evidence="1 2" key="1">
    <citation type="journal article" date="2020" name="Phytopathology">
        <title>Genome Sequence Resources of Colletotrichum truncatum, C. plurivorum, C. musicola, and C. sojae: Four Species Pathogenic to Soybean (Glycine max).</title>
        <authorList>
            <person name="Rogerio F."/>
            <person name="Boufleur T.R."/>
            <person name="Ciampi-Guillardi M."/>
            <person name="Sukno S.A."/>
            <person name="Thon M.R."/>
            <person name="Massola Junior N.S."/>
            <person name="Baroncelli R."/>
        </authorList>
    </citation>
    <scope>NUCLEOTIDE SEQUENCE [LARGE SCALE GENOMIC DNA]</scope>
    <source>
        <strain evidence="1 2">CMES1059</strain>
    </source>
</reference>
<keyword evidence="2" id="KW-1185">Reference proteome</keyword>
<proteinExistence type="predicted"/>
<sequence>MATMDTMVQTDECNMSTDASSTMHPRPYSLPGVSQLSPEDDWTGIEDPKEKKKLQNRVAQRVYRHRMKERIKMLQDRLEYHETQRNQNPNPNPIPNPLANSSSVTTPGVAFTSTNMISTVEGHQSHLCPTTDKAAPAPYDMLHLNQDPHLTPMDCSDGSFFRGGLMPPQPLTATATDIDGAEWSGDISQDFMLKSAHIVTPTESLDGVATTAAPSLMTPAPSNNIAFSPPNEEDMFFDFDPITDNSKPYNLFYSDTRPQSGPMTNRRSQHGLPETPSSIASAANKTTENQYPTIDRSSPPMPNREAPLDERLGSVMEQAKAVGFTSFDELVMAYYGEQLGESSPLANEQRLSRNRRLPRVVSEIFHRASEWSVWERRGFYEEMLKIAETMLTSEGVAVRTALATDIQPLLEGGDRDKICLRIRRMVQDLVPNLWALNSALVANDGDWRQRDRSNTALGSILLMHCAGRMPKEQLLRLLDMCL</sequence>
<dbReference type="Proteomes" id="UP000805649">
    <property type="component" value="Unassembled WGS sequence"/>
</dbReference>
<gene>
    <name evidence="1" type="ORF">CTRU02_209155</name>
</gene>
<organism evidence="1 2">
    <name type="scientific">Colletotrichum truncatum</name>
    <name type="common">Anthracnose fungus</name>
    <name type="synonym">Colletotrichum capsici</name>
    <dbReference type="NCBI Taxonomy" id="5467"/>
    <lineage>
        <taxon>Eukaryota</taxon>
        <taxon>Fungi</taxon>
        <taxon>Dikarya</taxon>
        <taxon>Ascomycota</taxon>
        <taxon>Pezizomycotina</taxon>
        <taxon>Sordariomycetes</taxon>
        <taxon>Hypocreomycetidae</taxon>
        <taxon>Glomerellales</taxon>
        <taxon>Glomerellaceae</taxon>
        <taxon>Colletotrichum</taxon>
        <taxon>Colletotrichum truncatum species complex</taxon>
    </lineage>
</organism>
<dbReference type="EMBL" id="VUJX02000005">
    <property type="protein sequence ID" value="KAL0936939.1"/>
    <property type="molecule type" value="Genomic_DNA"/>
</dbReference>
<evidence type="ECO:0000313" key="2">
    <source>
        <dbReference type="Proteomes" id="UP000805649"/>
    </source>
</evidence>